<dbReference type="Proteomes" id="UP000738359">
    <property type="component" value="Unassembled WGS sequence"/>
</dbReference>
<dbReference type="AlphaFoldDB" id="A0A9P6IQM4"/>
<sequence length="381" mass="43593">MPALKLPIKSARAYKKPSLFSLDSLLKEKKRKTSSGYDLKAAQSLTDMDELLEEYADDEEEEAVIRPDAIPKGIFSEEQEGALSEMIEEVQAQTVEDIAEFFVRWPQNLTIPSLEDELEDADKSDPIIQKVLKCTRSDSQRRMILTSPYLMILSSSPWNMPRSLFRWLVLVMAVEQDHTVTSSVFSLLQRALSQKTSLLGVDHWDLTRVFLLYGANSEYLEPEWTVTPVTAETKLEREILPDSPKFPRQNLKAVIKLINMTATLEGIALKYLNLPPIADGKVAPDLDELFKALFFDKGFLINSKTQYEDLGRRVQVYGFCLDDERMIAAYGPAALEPLMRKLRMMHGKIIDARAAFMDRTVAKDIIQRLYMRLYYSGIHRQ</sequence>
<evidence type="ECO:0000313" key="1">
    <source>
        <dbReference type="EMBL" id="KAF9944193.1"/>
    </source>
</evidence>
<accession>A0A9P6IQM4</accession>
<evidence type="ECO:0000313" key="2">
    <source>
        <dbReference type="Proteomes" id="UP000738359"/>
    </source>
</evidence>
<gene>
    <name evidence="1" type="ORF">BGZ70_004932</name>
</gene>
<dbReference type="EMBL" id="JAAAHY010002583">
    <property type="protein sequence ID" value="KAF9944193.1"/>
    <property type="molecule type" value="Genomic_DNA"/>
</dbReference>
<reference evidence="1" key="1">
    <citation type="journal article" date="2020" name="Fungal Divers.">
        <title>Resolving the Mortierellaceae phylogeny through synthesis of multi-gene phylogenetics and phylogenomics.</title>
        <authorList>
            <person name="Vandepol N."/>
            <person name="Liber J."/>
            <person name="Desiro A."/>
            <person name="Na H."/>
            <person name="Kennedy M."/>
            <person name="Barry K."/>
            <person name="Grigoriev I.V."/>
            <person name="Miller A.N."/>
            <person name="O'Donnell K."/>
            <person name="Stajich J.E."/>
            <person name="Bonito G."/>
        </authorList>
    </citation>
    <scope>NUCLEOTIDE SEQUENCE</scope>
    <source>
        <strain evidence="1">CK1249</strain>
    </source>
</reference>
<keyword evidence="2" id="KW-1185">Reference proteome</keyword>
<proteinExistence type="predicted"/>
<organism evidence="1 2">
    <name type="scientific">Mortierella alpina</name>
    <name type="common">Oleaginous fungus</name>
    <name type="synonym">Mortierella renispora</name>
    <dbReference type="NCBI Taxonomy" id="64518"/>
    <lineage>
        <taxon>Eukaryota</taxon>
        <taxon>Fungi</taxon>
        <taxon>Fungi incertae sedis</taxon>
        <taxon>Mucoromycota</taxon>
        <taxon>Mortierellomycotina</taxon>
        <taxon>Mortierellomycetes</taxon>
        <taxon>Mortierellales</taxon>
        <taxon>Mortierellaceae</taxon>
        <taxon>Mortierella</taxon>
    </lineage>
</organism>
<feature type="non-terminal residue" evidence="1">
    <location>
        <position position="381"/>
    </location>
</feature>
<name>A0A9P6IQM4_MORAP</name>
<protein>
    <submittedName>
        <fullName evidence="1">Uncharacterized protein</fullName>
    </submittedName>
</protein>
<comment type="caution">
    <text evidence="1">The sequence shown here is derived from an EMBL/GenBank/DDBJ whole genome shotgun (WGS) entry which is preliminary data.</text>
</comment>
<dbReference type="OrthoDB" id="5599613at2759"/>